<reference evidence="1 2" key="1">
    <citation type="journal article" date="2013" name="PLoS ONE">
        <title>Genomic and secretomic analyses reveal unique features of the lignocellulolytic enzyme system of Penicillium decumbens.</title>
        <authorList>
            <person name="Liu G."/>
            <person name="Zhang L."/>
            <person name="Wei X."/>
            <person name="Zou G."/>
            <person name="Qin Y."/>
            <person name="Ma L."/>
            <person name="Li J."/>
            <person name="Zheng H."/>
            <person name="Wang S."/>
            <person name="Wang C."/>
            <person name="Xun L."/>
            <person name="Zhao G.-P."/>
            <person name="Zhou Z."/>
            <person name="Qu Y."/>
        </authorList>
    </citation>
    <scope>NUCLEOTIDE SEQUENCE [LARGE SCALE GENOMIC DNA]</scope>
    <source>
        <strain evidence="2">114-2 / CGMCC 5302</strain>
    </source>
</reference>
<dbReference type="AlphaFoldDB" id="S8BHW3"/>
<protein>
    <submittedName>
        <fullName evidence="1">Uncharacterized protein</fullName>
    </submittedName>
</protein>
<name>S8BHW3_PENO1</name>
<evidence type="ECO:0000313" key="1">
    <source>
        <dbReference type="EMBL" id="EPS34817.1"/>
    </source>
</evidence>
<proteinExistence type="predicted"/>
<organism evidence="1 2">
    <name type="scientific">Penicillium oxalicum (strain 114-2 / CGMCC 5302)</name>
    <name type="common">Penicillium decumbens</name>
    <dbReference type="NCBI Taxonomy" id="933388"/>
    <lineage>
        <taxon>Eukaryota</taxon>
        <taxon>Fungi</taxon>
        <taxon>Dikarya</taxon>
        <taxon>Ascomycota</taxon>
        <taxon>Pezizomycotina</taxon>
        <taxon>Eurotiomycetes</taxon>
        <taxon>Eurotiomycetidae</taxon>
        <taxon>Eurotiales</taxon>
        <taxon>Aspergillaceae</taxon>
        <taxon>Penicillium</taxon>
    </lineage>
</organism>
<sequence length="150" mass="17054">MDLGQTRNAAPYCPVIDLLRKGTTIPWSLISWCPKLHLAHREKVTVSKDVTENVDQAWVVRRDWYSPIVIIPSHLFKSQEYESHLLATTSAAEANHRPVSSHSPLETVPLSPLCHSPLLAWQVEEMATSVSVLPRRLELARLHQSHRRRG</sequence>
<keyword evidence="2" id="KW-1185">Reference proteome</keyword>
<dbReference type="EMBL" id="KB644415">
    <property type="protein sequence ID" value="EPS34817.1"/>
    <property type="molecule type" value="Genomic_DNA"/>
</dbReference>
<evidence type="ECO:0000313" key="2">
    <source>
        <dbReference type="Proteomes" id="UP000019376"/>
    </source>
</evidence>
<accession>S8BHW3</accession>
<gene>
    <name evidence="1" type="ORF">PDE_09781</name>
</gene>
<dbReference type="Proteomes" id="UP000019376">
    <property type="component" value="Unassembled WGS sequence"/>
</dbReference>
<dbReference type="HOGENOM" id="CLU_1741218_0_0_1"/>